<keyword evidence="5" id="KW-1185">Reference proteome</keyword>
<sequence length="741" mass="85723">MRLKIVFIFLIFTSIIVLGQSQETYSSIIMDDFGMPMTDVTIRVRGTGEMVKTDLNGEFTVRAKSGDVLIISKDGKRINTITLNNSNFYQIDDESDNIRSKKAESISKRIKQEPVSIILDSARYYSNANPDKSIELVEKALKILGPKGNRKSIADSYTILGDVYLYLKQYDLAVSNYETSLNLNNDNSIKFKLAKAYSLNGNFDESTEMYNELLTEDIKIHQKIVIYEGLGDNASKRLDKLDQAIEHYQKGLEIAKQNDLTPKISDLNSKIGETYSQKGDTLNAEDFFMNTLELSESEEMSSRVRSSNSIADYYKENKNYDKEIELRKRVLKQVEDSKEESAKRYSNETDEKKIMIENMIKKEGESNLTTQKLNFDIGNAYVNKGELKEAIPYLEKSIETADLENDLETQKDALQRLSELYRSAGNSDKALEKYQEYALLVDLLYKQKEKEIQDAVLLGKDLTEKQNRINSLEKDRELSESRYNFFTTQKQLTQENYRRQRLIIYSLLGGLVLLLFSLFWMFKSNKQRRLANNLLALKSLRSQMNPHFIFNALNSVNSFVSQNDERAANRYLTEFSALMRSVLDNSEQDFIPLTKEIELLELYIKLEHSRFTDKFDYEIHIDENLKVDEFQIPPMLIQPYVENAVWHGLRYKKEKGKLNISIQQTDFETVEITISDNGIGRKKSKELKTEHQQKQKSQGMNNIKKRIAILNEMYSDKVDVFIDDLYSDNSGTKVVLTLKKD</sequence>
<dbReference type="SUPFAM" id="SSF48452">
    <property type="entry name" value="TPR-like"/>
    <property type="match status" value="2"/>
</dbReference>
<dbReference type="SUPFAM" id="SSF49464">
    <property type="entry name" value="Carboxypeptidase regulatory domain-like"/>
    <property type="match status" value="1"/>
</dbReference>
<feature type="domain" description="Signal transduction histidine kinase internal region" evidence="3">
    <location>
        <begin position="537"/>
        <end position="615"/>
    </location>
</feature>
<gene>
    <name evidence="4" type="ORF">LPB138_08140</name>
</gene>
<name>A0A1D8P7V5_9FLAO</name>
<dbReference type="PANTHER" id="PTHR34220">
    <property type="entry name" value="SENSOR HISTIDINE KINASE YPDA"/>
    <property type="match status" value="1"/>
</dbReference>
<evidence type="ECO:0000313" key="4">
    <source>
        <dbReference type="EMBL" id="AOW20646.1"/>
    </source>
</evidence>
<feature type="transmembrane region" description="Helical" evidence="2">
    <location>
        <begin position="502"/>
        <end position="522"/>
    </location>
</feature>
<dbReference type="SUPFAM" id="SSF55874">
    <property type="entry name" value="ATPase domain of HSP90 chaperone/DNA topoisomerase II/histidine kinase"/>
    <property type="match status" value="1"/>
</dbReference>
<dbReference type="InterPro" id="IPR010559">
    <property type="entry name" value="Sig_transdc_His_kin_internal"/>
</dbReference>
<dbReference type="SMART" id="SM00028">
    <property type="entry name" value="TPR"/>
    <property type="match status" value="6"/>
</dbReference>
<dbReference type="PANTHER" id="PTHR34220:SF7">
    <property type="entry name" value="SENSOR HISTIDINE KINASE YPDA"/>
    <property type="match status" value="1"/>
</dbReference>
<dbReference type="Pfam" id="PF13181">
    <property type="entry name" value="TPR_8"/>
    <property type="match status" value="2"/>
</dbReference>
<dbReference type="InterPro" id="IPR036890">
    <property type="entry name" value="HATPase_C_sf"/>
</dbReference>
<dbReference type="Gene3D" id="1.25.40.10">
    <property type="entry name" value="Tetratricopeptide repeat domain"/>
    <property type="match status" value="3"/>
</dbReference>
<dbReference type="OrthoDB" id="6190788at2"/>
<dbReference type="AlphaFoldDB" id="A0A1D8P7V5"/>
<dbReference type="EMBL" id="CP017478">
    <property type="protein sequence ID" value="AOW20646.1"/>
    <property type="molecule type" value="Genomic_DNA"/>
</dbReference>
<dbReference type="GO" id="GO:0016020">
    <property type="term" value="C:membrane"/>
    <property type="evidence" value="ECO:0007669"/>
    <property type="project" value="InterPro"/>
</dbReference>
<dbReference type="PROSITE" id="PS50005">
    <property type="entry name" value="TPR"/>
    <property type="match status" value="2"/>
</dbReference>
<feature type="repeat" description="TPR" evidence="1">
    <location>
        <begin position="154"/>
        <end position="187"/>
    </location>
</feature>
<dbReference type="Gene3D" id="3.30.565.10">
    <property type="entry name" value="Histidine kinase-like ATPase, C-terminal domain"/>
    <property type="match status" value="1"/>
</dbReference>
<keyword evidence="2" id="KW-0472">Membrane</keyword>
<proteinExistence type="predicted"/>
<dbReference type="RefSeq" id="WP_070236792.1">
    <property type="nucleotide sequence ID" value="NZ_CP017478.1"/>
</dbReference>
<evidence type="ECO:0000259" key="3">
    <source>
        <dbReference type="Pfam" id="PF06580"/>
    </source>
</evidence>
<dbReference type="Proteomes" id="UP000176050">
    <property type="component" value="Chromosome"/>
</dbReference>
<dbReference type="InterPro" id="IPR011990">
    <property type="entry name" value="TPR-like_helical_dom_sf"/>
</dbReference>
<feature type="repeat" description="TPR" evidence="1">
    <location>
        <begin position="371"/>
        <end position="404"/>
    </location>
</feature>
<keyword evidence="1" id="KW-0802">TPR repeat</keyword>
<dbReference type="InterPro" id="IPR050640">
    <property type="entry name" value="Bact_2-comp_sensor_kinase"/>
</dbReference>
<dbReference type="Pfam" id="PF06580">
    <property type="entry name" value="His_kinase"/>
    <property type="match status" value="1"/>
</dbReference>
<protein>
    <recommendedName>
        <fullName evidence="3">Signal transduction histidine kinase internal region domain-containing protein</fullName>
    </recommendedName>
</protein>
<dbReference type="STRING" id="1850246.LPB138_08140"/>
<dbReference type="InterPro" id="IPR019734">
    <property type="entry name" value="TPR_rpt"/>
</dbReference>
<dbReference type="GO" id="GO:0000155">
    <property type="term" value="F:phosphorelay sensor kinase activity"/>
    <property type="evidence" value="ECO:0007669"/>
    <property type="project" value="InterPro"/>
</dbReference>
<accession>A0A1D8P7V5</accession>
<keyword evidence="2" id="KW-1133">Transmembrane helix</keyword>
<evidence type="ECO:0000256" key="1">
    <source>
        <dbReference type="PROSITE-ProRule" id="PRU00339"/>
    </source>
</evidence>
<evidence type="ECO:0000256" key="2">
    <source>
        <dbReference type="SAM" id="Phobius"/>
    </source>
</evidence>
<dbReference type="InterPro" id="IPR008969">
    <property type="entry name" value="CarboxyPept-like_regulatory"/>
</dbReference>
<dbReference type="KEGG" id="lul:LPB138_08140"/>
<organism evidence="4 5">
    <name type="scientific">Urechidicola croceus</name>
    <dbReference type="NCBI Taxonomy" id="1850246"/>
    <lineage>
        <taxon>Bacteria</taxon>
        <taxon>Pseudomonadati</taxon>
        <taxon>Bacteroidota</taxon>
        <taxon>Flavobacteriia</taxon>
        <taxon>Flavobacteriales</taxon>
        <taxon>Flavobacteriaceae</taxon>
        <taxon>Urechidicola</taxon>
    </lineage>
</organism>
<reference evidence="4 5" key="1">
    <citation type="submission" date="2016-10" db="EMBL/GenBank/DDBJ databases">
        <title>Lutibacter sp. LPB0138, isolated from marine gastropod.</title>
        <authorList>
            <person name="Kim E."/>
            <person name="Yi H."/>
        </authorList>
    </citation>
    <scope>NUCLEOTIDE SEQUENCE [LARGE SCALE GENOMIC DNA]</scope>
    <source>
        <strain evidence="4 5">LPB0138</strain>
    </source>
</reference>
<keyword evidence="2" id="KW-0812">Transmembrane</keyword>
<evidence type="ECO:0000313" key="5">
    <source>
        <dbReference type="Proteomes" id="UP000176050"/>
    </source>
</evidence>